<protein>
    <submittedName>
        <fullName evidence="2">SGNH/GDSL hydrolase family protein</fullName>
    </submittedName>
</protein>
<organism evidence="2 3">
    <name type="scientific">Deinococcus arboris</name>
    <dbReference type="NCBI Taxonomy" id="2682977"/>
    <lineage>
        <taxon>Bacteria</taxon>
        <taxon>Thermotogati</taxon>
        <taxon>Deinococcota</taxon>
        <taxon>Deinococci</taxon>
        <taxon>Deinococcales</taxon>
        <taxon>Deinococcaceae</taxon>
        <taxon>Deinococcus</taxon>
    </lineage>
</organism>
<evidence type="ECO:0000256" key="1">
    <source>
        <dbReference type="SAM" id="SignalP"/>
    </source>
</evidence>
<dbReference type="InterPro" id="IPR051532">
    <property type="entry name" value="Ester_Hydrolysis_Enzymes"/>
</dbReference>
<name>A0A7C9LNW8_9DEIO</name>
<dbReference type="SUPFAM" id="SSF52266">
    <property type="entry name" value="SGNH hydrolase"/>
    <property type="match status" value="1"/>
</dbReference>
<dbReference type="Gene3D" id="3.40.50.1110">
    <property type="entry name" value="SGNH hydrolase"/>
    <property type="match status" value="1"/>
</dbReference>
<dbReference type="PANTHER" id="PTHR30383">
    <property type="entry name" value="THIOESTERASE 1/PROTEASE 1/LYSOPHOSPHOLIPASE L1"/>
    <property type="match status" value="1"/>
</dbReference>
<dbReference type="AlphaFoldDB" id="A0A7C9LNW8"/>
<feature type="signal peptide" evidence="1">
    <location>
        <begin position="1"/>
        <end position="20"/>
    </location>
</feature>
<dbReference type="PROSITE" id="PS51257">
    <property type="entry name" value="PROKAR_LIPOPROTEIN"/>
    <property type="match status" value="1"/>
</dbReference>
<keyword evidence="1" id="KW-0732">Signal</keyword>
<dbReference type="EMBL" id="WQLB01000015">
    <property type="protein sequence ID" value="MVN87496.1"/>
    <property type="molecule type" value="Genomic_DNA"/>
</dbReference>
<dbReference type="Pfam" id="PF00657">
    <property type="entry name" value="Lipase_GDSL"/>
    <property type="match status" value="1"/>
</dbReference>
<dbReference type="Proteomes" id="UP000483286">
    <property type="component" value="Unassembled WGS sequence"/>
</dbReference>
<evidence type="ECO:0000313" key="3">
    <source>
        <dbReference type="Proteomes" id="UP000483286"/>
    </source>
</evidence>
<feature type="chain" id="PRO_5028870887" evidence="1">
    <location>
        <begin position="21"/>
        <end position="354"/>
    </location>
</feature>
<dbReference type="PANTHER" id="PTHR30383:SF5">
    <property type="entry name" value="SGNH HYDROLASE-TYPE ESTERASE DOMAIN-CONTAINING PROTEIN"/>
    <property type="match status" value="1"/>
</dbReference>
<accession>A0A7C9LNW8</accession>
<dbReference type="RefSeq" id="WP_157459551.1">
    <property type="nucleotide sequence ID" value="NZ_WQLB01000015.1"/>
</dbReference>
<dbReference type="GO" id="GO:0004622">
    <property type="term" value="F:phosphatidylcholine lysophospholipase activity"/>
    <property type="evidence" value="ECO:0007669"/>
    <property type="project" value="TreeGrafter"/>
</dbReference>
<comment type="caution">
    <text evidence="2">The sequence shown here is derived from an EMBL/GenBank/DDBJ whole genome shotgun (WGS) entry which is preliminary data.</text>
</comment>
<keyword evidence="2" id="KW-0378">Hydrolase</keyword>
<dbReference type="InterPro" id="IPR036514">
    <property type="entry name" value="SGNH_hydro_sf"/>
</dbReference>
<evidence type="ECO:0000313" key="2">
    <source>
        <dbReference type="EMBL" id="MVN87496.1"/>
    </source>
</evidence>
<proteinExistence type="predicted"/>
<dbReference type="InterPro" id="IPR001087">
    <property type="entry name" value="GDSL"/>
</dbReference>
<reference evidence="2 3" key="1">
    <citation type="submission" date="2019-12" db="EMBL/GenBank/DDBJ databases">
        <title>Deinococcus sp. HMF7620 Genome sequencing and assembly.</title>
        <authorList>
            <person name="Kang H."/>
            <person name="Kim H."/>
            <person name="Joh K."/>
        </authorList>
    </citation>
    <scope>NUCLEOTIDE SEQUENCE [LARGE SCALE GENOMIC DNA]</scope>
    <source>
        <strain evidence="2 3">HMF7620</strain>
    </source>
</reference>
<sequence>MKAALVTLTLLLTACTPALSNTPRPDATPFTRYVAMGDSITAGFQSGGLTAESQNASYAHLLGQRGGLETPMPEVLAPGCPPPIGVSGVKNCQRAHPDVQAMVVAVPGAKVGDVLRSTDTQVKDPDPLLYDADLYRAVLGPGTTQLEAALKLRPQFVTVWIGNNDALLPTLRGQPDQATPLAQFRADYAELITRLLDGGVEHLVLMTLPDMTRVPALVPVRLLRLGGLVDASCQGQETYFGTLTVAKASKEKPLSCTSPDALTATEYTQAQQIVQGYNQAIRELAAANSIPVFDVNTVLDSLPGRPLIPTAAAPFGRSFSLDGIHPSSFAHQRFAQALAIFLNQQFGTDLNTRP</sequence>
<keyword evidence="3" id="KW-1185">Reference proteome</keyword>
<gene>
    <name evidence="2" type="ORF">GO986_12045</name>
</gene>